<protein>
    <submittedName>
        <fullName evidence="1">Uncharacterized protein</fullName>
    </submittedName>
</protein>
<dbReference type="EMBL" id="BDQD01000131">
    <property type="protein sequence ID" value="GBH22694.1"/>
    <property type="molecule type" value="Genomic_RNA"/>
</dbReference>
<organism evidence="1">
    <name type="scientific">viral metagenome</name>
    <dbReference type="NCBI Taxonomy" id="1070528"/>
    <lineage>
        <taxon>unclassified sequences</taxon>
        <taxon>metagenomes</taxon>
        <taxon>organismal metagenomes</taxon>
    </lineage>
</organism>
<dbReference type="EMBL" id="BDQB01000224">
    <property type="protein sequence ID" value="GBH22341.1"/>
    <property type="molecule type" value="Genomic_RNA"/>
</dbReference>
<accession>A0A2V0RB08</accession>
<dbReference type="AlphaFoldDB" id="A0A2V0RB08"/>
<sequence length="135" mass="15305">MAAIRLSICSLPTAGNTSIYPGGRMLNYVFNHAFLVSVAGNGEDFVFYARLDNHHVARFNWHSSERTASVEVRTERVLPHVGDAVVQLPLHQQSVIRRVMHIYSQRFTSNSVAKDHNLWVRSAGDYSEGSIYLWM</sequence>
<comment type="caution">
    <text evidence="1">The sequence shown here is derived from an EMBL/GenBank/DDBJ whole genome shotgun (WGS) entry which is preliminary data.</text>
</comment>
<dbReference type="EMBL" id="BDQC01000144">
    <property type="protein sequence ID" value="GBH22539.1"/>
    <property type="molecule type" value="Genomic_RNA"/>
</dbReference>
<reference evidence="1" key="1">
    <citation type="submission" date="2017-04" db="EMBL/GenBank/DDBJ databases">
        <title>Unveiling RNA virosphere associated with marine microorganisms.</title>
        <authorList>
            <person name="Urayama S."/>
            <person name="Takaki Y."/>
            <person name="Nishi S."/>
            <person name="Yoshida Y."/>
            <person name="Deguchi S."/>
            <person name="Takai K."/>
            <person name="Nunoura T."/>
        </authorList>
    </citation>
    <scope>NUCLEOTIDE SEQUENCE</scope>
</reference>
<proteinExistence type="predicted"/>
<name>A0A2V0RB08_9ZZZZ</name>
<evidence type="ECO:0000313" key="1">
    <source>
        <dbReference type="EMBL" id="GBH22539.1"/>
    </source>
</evidence>